<keyword evidence="1" id="KW-0812">Transmembrane</keyword>
<feature type="transmembrane region" description="Helical" evidence="1">
    <location>
        <begin position="57"/>
        <end position="75"/>
    </location>
</feature>
<feature type="transmembrane region" description="Helical" evidence="1">
    <location>
        <begin position="87"/>
        <end position="108"/>
    </location>
</feature>
<comment type="caution">
    <text evidence="2">The sequence shown here is derived from an EMBL/GenBank/DDBJ whole genome shotgun (WGS) entry which is preliminary data.</text>
</comment>
<organism evidence="2 3">
    <name type="scientific">Pseudomonas shahriarae</name>
    <dbReference type="NCBI Taxonomy" id="2745512"/>
    <lineage>
        <taxon>Bacteria</taxon>
        <taxon>Pseudomonadati</taxon>
        <taxon>Pseudomonadota</taxon>
        <taxon>Gammaproteobacteria</taxon>
        <taxon>Pseudomonadales</taxon>
        <taxon>Pseudomonadaceae</taxon>
        <taxon>Pseudomonas</taxon>
    </lineage>
</organism>
<dbReference type="Proteomes" id="UP001148185">
    <property type="component" value="Unassembled WGS sequence"/>
</dbReference>
<dbReference type="AlphaFoldDB" id="A0A9X4HGC2"/>
<gene>
    <name evidence="2" type="ORF">M5G27_30165</name>
</gene>
<name>A0A9X4HGC2_9PSED</name>
<evidence type="ECO:0000313" key="3">
    <source>
        <dbReference type="Proteomes" id="UP001148185"/>
    </source>
</evidence>
<sequence length="153" mass="16090">MPVSFRSDLVFAILLICPLLLYASTAGSLLYLGSWYLIGVPLVTLIPGLILRAPAMFLSGTTVAAITTLLIYISLMSNTGRTEGLVGLGHVFSVPGMLAGTCLSALILKYRVKATLPWLVASIAFLGAGLGFLIAQMIVCNTVMYCGALSFGI</sequence>
<dbReference type="EMBL" id="JAMDHA010000065">
    <property type="protein sequence ID" value="MDD1011719.1"/>
    <property type="molecule type" value="Genomic_DNA"/>
</dbReference>
<proteinExistence type="predicted"/>
<reference evidence="2 3" key="1">
    <citation type="submission" date="2022-05" db="EMBL/GenBank/DDBJ databases">
        <title>Novel Pseudomonas spp. Isolated from a Rainbow Trout Aquaculture Facility.</title>
        <authorList>
            <person name="Testerman T."/>
            <person name="Graf J."/>
        </authorList>
    </citation>
    <scope>NUCLEOTIDE SEQUENCE [LARGE SCALE GENOMIC DNA]</scope>
    <source>
        <strain evidence="2 3">ID1042</strain>
    </source>
</reference>
<feature type="transmembrane region" description="Helical" evidence="1">
    <location>
        <begin position="115"/>
        <end position="139"/>
    </location>
</feature>
<accession>A0A9X4HGC2</accession>
<keyword evidence="1" id="KW-0472">Membrane</keyword>
<evidence type="ECO:0000313" key="2">
    <source>
        <dbReference type="EMBL" id="MDD1011719.1"/>
    </source>
</evidence>
<keyword evidence="3" id="KW-1185">Reference proteome</keyword>
<keyword evidence="1" id="KW-1133">Transmembrane helix</keyword>
<evidence type="ECO:0000256" key="1">
    <source>
        <dbReference type="SAM" id="Phobius"/>
    </source>
</evidence>
<protein>
    <submittedName>
        <fullName evidence="2">Uncharacterized protein</fullName>
    </submittedName>
</protein>